<evidence type="ECO:0000256" key="4">
    <source>
        <dbReference type="ARBA" id="ARBA00023157"/>
    </source>
</evidence>
<feature type="domain" description="Ig-like" evidence="8">
    <location>
        <begin position="1792"/>
        <end position="1884"/>
    </location>
</feature>
<dbReference type="SMART" id="SM00369">
    <property type="entry name" value="LRR_TYP"/>
    <property type="match status" value="5"/>
</dbReference>
<feature type="domain" description="Ig-like" evidence="8">
    <location>
        <begin position="1396"/>
        <end position="1483"/>
    </location>
</feature>
<keyword evidence="1" id="KW-0433">Leucine-rich repeat</keyword>
<feature type="domain" description="Ig-like" evidence="8">
    <location>
        <begin position="1886"/>
        <end position="1981"/>
    </location>
</feature>
<keyword evidence="10" id="KW-1185">Reference proteome</keyword>
<dbReference type="InterPro" id="IPR000483">
    <property type="entry name" value="Cys-rich_flank_reg_C"/>
</dbReference>
<feature type="domain" description="Ig-like" evidence="8">
    <location>
        <begin position="479"/>
        <end position="560"/>
    </location>
</feature>
<dbReference type="Proteomes" id="UP000327468">
    <property type="component" value="Chromosome 7"/>
</dbReference>
<dbReference type="InterPro" id="IPR013098">
    <property type="entry name" value="Ig_I-set"/>
</dbReference>
<evidence type="ECO:0000256" key="2">
    <source>
        <dbReference type="ARBA" id="ARBA00022729"/>
    </source>
</evidence>
<dbReference type="FunFam" id="2.60.40.10:FF:001306">
    <property type="entry name" value="Matrix remodeling associated 5"/>
    <property type="match status" value="1"/>
</dbReference>
<feature type="region of interest" description="Disordered" evidence="6">
    <location>
        <begin position="817"/>
        <end position="850"/>
    </location>
</feature>
<name>A0A5N5NW50_PANHP</name>
<dbReference type="SMART" id="SM00409">
    <property type="entry name" value="IG"/>
    <property type="match status" value="12"/>
</dbReference>
<dbReference type="SUPFAM" id="SSF48726">
    <property type="entry name" value="Immunoglobulin"/>
    <property type="match status" value="12"/>
</dbReference>
<proteinExistence type="predicted"/>
<dbReference type="Pfam" id="PF07679">
    <property type="entry name" value="I-set"/>
    <property type="match status" value="4"/>
</dbReference>
<dbReference type="InterPro" id="IPR013783">
    <property type="entry name" value="Ig-like_fold"/>
</dbReference>
<gene>
    <name evidence="9" type="ORF">PHYPO_G00220170</name>
</gene>
<keyword evidence="2 7" id="KW-0732">Signal</keyword>
<feature type="signal peptide" evidence="7">
    <location>
        <begin position="1"/>
        <end position="27"/>
    </location>
</feature>
<dbReference type="InterPro" id="IPR003599">
    <property type="entry name" value="Ig_sub"/>
</dbReference>
<evidence type="ECO:0000256" key="3">
    <source>
        <dbReference type="ARBA" id="ARBA00022737"/>
    </source>
</evidence>
<feature type="domain" description="Ig-like" evidence="8">
    <location>
        <begin position="2084"/>
        <end position="2173"/>
    </location>
</feature>
<dbReference type="InterPro" id="IPR001611">
    <property type="entry name" value="Leu-rich_rpt"/>
</dbReference>
<dbReference type="SUPFAM" id="SSF52058">
    <property type="entry name" value="L domain-like"/>
    <property type="match status" value="1"/>
</dbReference>
<keyword evidence="3" id="KW-0677">Repeat</keyword>
<dbReference type="InterPro" id="IPR050467">
    <property type="entry name" value="LRFN"/>
</dbReference>
<dbReference type="PANTHER" id="PTHR45842:SF25">
    <property type="entry name" value="CARBOXYPEPTIDASE N SUBUNIT 2-LIKE"/>
    <property type="match status" value="1"/>
</dbReference>
<evidence type="ECO:0000256" key="5">
    <source>
        <dbReference type="ARBA" id="ARBA00023180"/>
    </source>
</evidence>
<feature type="region of interest" description="Disordered" evidence="6">
    <location>
        <begin position="947"/>
        <end position="968"/>
    </location>
</feature>
<evidence type="ECO:0000256" key="1">
    <source>
        <dbReference type="ARBA" id="ARBA00022614"/>
    </source>
</evidence>
<dbReference type="FunFam" id="2.60.40.10:FF:001377">
    <property type="entry name" value="Matrix remodeling associated 5"/>
    <property type="match status" value="1"/>
</dbReference>
<dbReference type="Pfam" id="PF13927">
    <property type="entry name" value="Ig_3"/>
    <property type="match status" value="7"/>
</dbReference>
<dbReference type="SMART" id="SM00408">
    <property type="entry name" value="IGc2"/>
    <property type="match status" value="12"/>
</dbReference>
<comment type="caution">
    <text evidence="9">The sequence shown here is derived from an EMBL/GenBank/DDBJ whole genome shotgun (WGS) entry which is preliminary data.</text>
</comment>
<dbReference type="InterPro" id="IPR032675">
    <property type="entry name" value="LRR_dom_sf"/>
</dbReference>
<feature type="domain" description="Ig-like" evidence="8">
    <location>
        <begin position="573"/>
        <end position="663"/>
    </location>
</feature>
<dbReference type="SMART" id="SM00082">
    <property type="entry name" value="LRRCT"/>
    <property type="match status" value="1"/>
</dbReference>
<dbReference type="Gene3D" id="2.60.40.10">
    <property type="entry name" value="Immunoglobulins"/>
    <property type="match status" value="12"/>
</dbReference>
<dbReference type="Gene3D" id="3.80.10.10">
    <property type="entry name" value="Ribonuclease Inhibitor"/>
    <property type="match status" value="2"/>
</dbReference>
<organism evidence="9 10">
    <name type="scientific">Pangasianodon hypophthalmus</name>
    <name type="common">Striped catfish</name>
    <name type="synonym">Helicophagus hypophthalmus</name>
    <dbReference type="NCBI Taxonomy" id="310915"/>
    <lineage>
        <taxon>Eukaryota</taxon>
        <taxon>Metazoa</taxon>
        <taxon>Chordata</taxon>
        <taxon>Craniata</taxon>
        <taxon>Vertebrata</taxon>
        <taxon>Euteleostomi</taxon>
        <taxon>Actinopterygii</taxon>
        <taxon>Neopterygii</taxon>
        <taxon>Teleostei</taxon>
        <taxon>Ostariophysi</taxon>
        <taxon>Siluriformes</taxon>
        <taxon>Pangasiidae</taxon>
        <taxon>Pangasianodon</taxon>
    </lineage>
</organism>
<dbReference type="InterPro" id="IPR003598">
    <property type="entry name" value="Ig_sub2"/>
</dbReference>
<feature type="domain" description="Ig-like" evidence="8">
    <location>
        <begin position="1689"/>
        <end position="1788"/>
    </location>
</feature>
<sequence>MAPLGVSAPWLKAALYLLLLILPACVCVCPRSCSCPNTKEVHCTFRHLPSPPRNLPKDTERVNLGYNSIVAVGTSDFGHLRQLEMLMLHGNEISTVASGSFYQLRSLQILKLSYNKLARVDSSMFEGLTSLVRLHLDHNLINFIEPFSFNGLTSLKLLQLESNRLQDLHPHTFTTLSLLGTFWGSGLRHLHLADNQLQYLLPGTFQHLSRLEVFSLHNNPWTCDCQLHWLLEWDKKHEGVIKCKKERDSASSENCAVCASPQPLNNSQIFQLSAQQLSCDRPSLQSPLKLGEYSALEDQEPDLPYTKDLERPLGHLAFTLSDSHGNRAHVACDVNRPVEGTSMVWEKLKRSDEVAVNVTLLTLLECEIDRDALQNLWRLVAYYYESPAILERGARHENTSKVTFQYSQVTSEDSPYFTELKGHLMAEPAWLLQPKVTIQLNRRKTTTKKLVMNFSTHISKQINGRGEQDDTVSSWALIPRGTLERIQIVLEHSEAILNCNIRSSGHLSVEWMLPDLTTLDKTDSHRITSDHNRLVIKNTSLSDTGLYHCFVRTETEVDIVSYRLIVRERLLSPSDLNGKKMSVENGESLSLPCSVTSPQPIETRWFLPNHQILKASNALGRIYVSQNNTLIIKQVKNEDAGEYSCLAANLHGADMLSHLVVVTGEKEEDLTDVGVINGESPLYDKEDAEGSGYQEIKQLAVTQTPHRVLGKDRSTGGLYRQGFKGKKINEKGRKPNKSVKQLDPGRWAQMLAKANAKVSTMQPATIMTTVAATTAVKTTTTTTITTTRTTTTSAPVTLSFTTSATTSSHINDFKTKQLVQSHNRKPIDRSSRQRTQHLHQKSEDSNITKMSSINLYSTTLSPISSNLQPVTQTEKQTERQILEEKIRANNRIPNPRRRPPYRRRPHSRRLHPHRATHPPPTTTEVAFTPLLTTTAPESFTTKNTHFQTMNKRPERKPFTGSDILSEHDPKIKDSLNVDITEKPQTNKKATLPKEGKLTITTSGAPVMLIPTQDKWYVHKIIEDINWSNGTTNKENNRQKITSPSSPLLLQITNIKPPVPHNEPLTTEKPALSNSIRHRVDNSMNRPESPGLPVHPWLAQRRKQISVTPRPYTTSPLWTYTNRIPVWPRVHGSKHYSLLDRTLHILHTSGRNAGFTNRPEITAQTANPTPYIPWSAATPFPKTVAPYGSSSQVRDYLLFNRLRNRYRQSQLDAHHLAQSGKLVTPKPRIYNPTPKLHPPPNFPSIYKPVTPPSMIGATSKPHSTASILYGSRWHYSNFGPKKLSTALPFPNLMGSGVKPRIMTVDSATVSVLAETNVLLRCQVSGDPKPVISWTKVSTGATIQASTKHGQRFEVLPNGSFVIKNVQLQDRGQYLCTAQNDFGSDRMVVTLIVQTEPPKIEGPKYRDVSVYLGKPISLDCITEGKPRAQVSWILPDRTIVRELLPLDRPISLFPNGTLSIHSANFSIKGNYRCIASNAAGADTLTYQLHVAALPPTIKEESSESIHINTGRSIYVHCTAKGEPEPLLKWVLPDGSQLKPTQFIGRRLFIFPNGTLYIKSIIPVDAGRYECSATNVVGFAQRVVKLDIWQESPGPWKGPSQQHSVSAMYGSTVFLHCPESADYHRGTVWRLPSKTLLEHHYSPHRHISAFPNGTLRILQLTEKDRGSYLCMYQRPNGEDMELFELEVLMKPPKIENMGSQQKRVTNGENFLVDCVASGLPDPEVSWSLPDGTMINNALQSDDSGTRSRRYIIFENGTLLLPHMGKSDEGDYTCYAKNTLGEDAMKVSVQVVQNSPQISSKDQVPLRFLLGQSAQLKCDATGEPPPTIIWISPNNEMITLSSVKYQILKDGTLIINKVTLADQGKYTCVARNSAGDDIKNVKLQVEVSEPYINGKSGQTDSRVLSVSYQTVLMHCKAEGMPEPQITWTTSFGMSLPTPYVGGRFQVHKNGTLELRGIRKTDEGKFLCVARNYLGEASLAIDLEVASLAEKPSFLIPNIEMLSLKPDGDDIILQCQAMGKPKPESVWILPNSTVLVPGMKLKRFIHSLENGNLHIIQPVPSDKGVYHCLAKNVAGQAEKRYALEPGRKPQIRGTPTPMKISFGQTLNMPCTVEGWPQATITWTLPNGLVLDRPQVIGRVTFLSNGTLQLRETAKSDRGTYICKATNTFGSSTLSYPVTIMVLPPQITSAPPSIIRVAKGSPVTLKCIATGTPKPDISWTLPGRTTLVPNNRFTSLGGIYMTEDGTLVIQDPSLMNSGIYKCNAKNALGMDFKATYLQVN</sequence>
<evidence type="ECO:0000313" key="10">
    <source>
        <dbReference type="Proteomes" id="UP000327468"/>
    </source>
</evidence>
<evidence type="ECO:0000256" key="6">
    <source>
        <dbReference type="SAM" id="MobiDB-lite"/>
    </source>
</evidence>
<dbReference type="CDD" id="cd00096">
    <property type="entry name" value="Ig"/>
    <property type="match status" value="3"/>
</dbReference>
<accession>A0A5N5NW50</accession>
<dbReference type="PROSITE" id="PS50835">
    <property type="entry name" value="IG_LIKE"/>
    <property type="match status" value="11"/>
</dbReference>
<dbReference type="FunFam" id="2.60.40.10:FF:001402">
    <property type="entry name" value="Matrix remodeling associated 5"/>
    <property type="match status" value="1"/>
</dbReference>
<feature type="domain" description="Ig-like" evidence="8">
    <location>
        <begin position="1298"/>
        <end position="1388"/>
    </location>
</feature>
<dbReference type="InterPro" id="IPR003591">
    <property type="entry name" value="Leu-rich_rpt_typical-subtyp"/>
</dbReference>
<feature type="chain" id="PRO_5024297592" description="Ig-like domain-containing protein" evidence="7">
    <location>
        <begin position="28"/>
        <end position="2274"/>
    </location>
</feature>
<feature type="region of interest" description="Disordered" evidence="6">
    <location>
        <begin position="883"/>
        <end position="924"/>
    </location>
</feature>
<feature type="domain" description="Ig-like" evidence="8">
    <location>
        <begin position="1493"/>
        <end position="1584"/>
    </location>
</feature>
<feature type="domain" description="Ig-like" evidence="8">
    <location>
        <begin position="2179"/>
        <end position="2274"/>
    </location>
</feature>
<evidence type="ECO:0000259" key="8">
    <source>
        <dbReference type="PROSITE" id="PS50835"/>
    </source>
</evidence>
<feature type="compositionally biased region" description="Basic residues" evidence="6">
    <location>
        <begin position="894"/>
        <end position="916"/>
    </location>
</feature>
<dbReference type="Pfam" id="PF13855">
    <property type="entry name" value="LRR_8"/>
    <property type="match status" value="2"/>
</dbReference>
<feature type="domain" description="Ig-like" evidence="8">
    <location>
        <begin position="1992"/>
        <end position="2079"/>
    </location>
</feature>
<protein>
    <recommendedName>
        <fullName evidence="8">Ig-like domain-containing protein</fullName>
    </recommendedName>
</protein>
<keyword evidence="4" id="KW-1015">Disulfide bond</keyword>
<dbReference type="EMBL" id="VFJC01000008">
    <property type="protein sequence ID" value="KAB5571023.1"/>
    <property type="molecule type" value="Genomic_DNA"/>
</dbReference>
<dbReference type="InterPro" id="IPR036179">
    <property type="entry name" value="Ig-like_dom_sf"/>
</dbReference>
<reference evidence="9 10" key="1">
    <citation type="submission" date="2019-06" db="EMBL/GenBank/DDBJ databases">
        <title>A chromosome-scale genome assembly of the striped catfish, Pangasianodon hypophthalmus.</title>
        <authorList>
            <person name="Wen M."/>
            <person name="Zahm M."/>
            <person name="Roques C."/>
            <person name="Cabau C."/>
            <person name="Klopp C."/>
            <person name="Donnadieu C."/>
            <person name="Jouanno E."/>
            <person name="Avarre J.-C."/>
            <person name="Campet M."/>
            <person name="Ha T.T.T."/>
            <person name="Dugue R."/>
            <person name="Lampietro C."/>
            <person name="Louis A."/>
            <person name="Herpin A."/>
            <person name="Echchiki A."/>
            <person name="Berthelot C."/>
            <person name="Parey E."/>
            <person name="Roest-Crollius H."/>
            <person name="Braasch I."/>
            <person name="Postlethwait J."/>
            <person name="Bobe J."/>
            <person name="Montfort J."/>
            <person name="Bouchez O."/>
            <person name="Begum T."/>
            <person name="Schartl M."/>
            <person name="Guiguen Y."/>
        </authorList>
    </citation>
    <scope>NUCLEOTIDE SEQUENCE [LARGE SCALE GENOMIC DNA]</scope>
    <source>
        <strain evidence="9 10">Indonesia</strain>
        <tissue evidence="9">Blood</tissue>
    </source>
</reference>
<evidence type="ECO:0000256" key="7">
    <source>
        <dbReference type="SAM" id="SignalP"/>
    </source>
</evidence>
<dbReference type="InterPro" id="IPR007110">
    <property type="entry name" value="Ig-like_dom"/>
</dbReference>
<dbReference type="PANTHER" id="PTHR45842">
    <property type="entry name" value="SYNAPTIC ADHESION-LIKE MOLECULE SALM"/>
    <property type="match status" value="1"/>
</dbReference>
<evidence type="ECO:0000313" key="9">
    <source>
        <dbReference type="EMBL" id="KAB5571023.1"/>
    </source>
</evidence>
<keyword evidence="5" id="KW-0325">Glycoprotein</keyword>